<evidence type="ECO:0000256" key="5">
    <source>
        <dbReference type="ARBA" id="ARBA00022741"/>
    </source>
</evidence>
<dbReference type="GeneID" id="39984708"/>
<dbReference type="AlphaFoldDB" id="A0A1X0NYC5"/>
<evidence type="ECO:0000256" key="1">
    <source>
        <dbReference type="ARBA" id="ARBA00004875"/>
    </source>
</evidence>
<dbReference type="GO" id="GO:0005524">
    <property type="term" value="F:ATP binding"/>
    <property type="evidence" value="ECO:0007669"/>
    <property type="project" value="UniProtKB-KW"/>
</dbReference>
<evidence type="ECO:0000256" key="4">
    <source>
        <dbReference type="ARBA" id="ARBA00022679"/>
    </source>
</evidence>
<gene>
    <name evidence="11" type="ORF">TM35_000112190</name>
</gene>
<keyword evidence="12" id="KW-1185">Reference proteome</keyword>
<dbReference type="Proteomes" id="UP000192257">
    <property type="component" value="Unassembled WGS sequence"/>
</dbReference>
<dbReference type="SUPFAM" id="SSF52540">
    <property type="entry name" value="P-loop containing nucleoside triphosphate hydrolases"/>
    <property type="match status" value="1"/>
</dbReference>
<evidence type="ECO:0000313" key="11">
    <source>
        <dbReference type="EMBL" id="ORC89685.1"/>
    </source>
</evidence>
<dbReference type="PANTHER" id="PTHR43442">
    <property type="entry name" value="GLUCONOKINASE-RELATED"/>
    <property type="match status" value="1"/>
</dbReference>
<evidence type="ECO:0000256" key="9">
    <source>
        <dbReference type="ARBA" id="ARBA00048090"/>
    </source>
</evidence>
<dbReference type="VEuPathDB" id="TriTrypDB:TM35_000112190"/>
<dbReference type="CDD" id="cd02021">
    <property type="entry name" value="GntK"/>
    <property type="match status" value="1"/>
</dbReference>
<accession>A0A1X0NYC5</accession>
<dbReference type="Gene3D" id="3.40.50.300">
    <property type="entry name" value="P-loop containing nucleotide triphosphate hydrolases"/>
    <property type="match status" value="1"/>
</dbReference>
<feature type="compositionally biased region" description="Low complexity" evidence="10">
    <location>
        <begin position="78"/>
        <end position="102"/>
    </location>
</feature>
<feature type="region of interest" description="Disordered" evidence="10">
    <location>
        <begin position="78"/>
        <end position="111"/>
    </location>
</feature>
<name>A0A1X0NYC5_9TRYP</name>
<reference evidence="11 12" key="1">
    <citation type="submission" date="2017-03" db="EMBL/GenBank/DDBJ databases">
        <title>An alternative strategy for trypanosome survival in the mammalian bloodstream revealed through genome and transcriptome analysis of the ubiquitous bovine parasite Trypanosoma (Megatrypanum) theileri.</title>
        <authorList>
            <person name="Kelly S."/>
            <person name="Ivens A."/>
            <person name="Mott A."/>
            <person name="O'Neill E."/>
            <person name="Emms D."/>
            <person name="Macleod O."/>
            <person name="Voorheis P."/>
            <person name="Matthews J."/>
            <person name="Matthews K."/>
            <person name="Carrington M."/>
        </authorList>
    </citation>
    <scope>NUCLEOTIDE SEQUENCE [LARGE SCALE GENOMIC DNA]</scope>
    <source>
        <strain evidence="11">Edinburgh</strain>
    </source>
</reference>
<evidence type="ECO:0000313" key="12">
    <source>
        <dbReference type="Proteomes" id="UP000192257"/>
    </source>
</evidence>
<dbReference type="EC" id="2.7.1.12" evidence="3"/>
<evidence type="ECO:0000256" key="8">
    <source>
        <dbReference type="ARBA" id="ARBA00029835"/>
    </source>
</evidence>
<comment type="pathway">
    <text evidence="1">Carbohydrate acid metabolism; D-gluconate degradation.</text>
</comment>
<dbReference type="EMBL" id="NBCO01000011">
    <property type="protein sequence ID" value="ORC89685.1"/>
    <property type="molecule type" value="Genomic_DNA"/>
</dbReference>
<comment type="similarity">
    <text evidence="2">Belongs to the gluconokinase GntK/GntV family.</text>
</comment>
<dbReference type="OrthoDB" id="275177at2759"/>
<sequence length="217" mass="23738">MTALTAVAVVVCGSSGTGKTTIGSQLAQSIGWRFVDADDYHPSSNVHKMASGIPLDDNDRLPWLQRLRHEVIENIKPTSTTTITTTGAADNNNDNNTNNNSTGKDEKEEGGGGVVIACSALRRKYRDVLRGSESNNTKHNVTVFFVELVGDIAVVAQRLQGRQHAYMPPTLLTSQYAILEPLQTEEELGMKVSVELEPQEMVHAVVVELRQRGLLQR</sequence>
<dbReference type="Pfam" id="PF01202">
    <property type="entry name" value="SKI"/>
    <property type="match status" value="1"/>
</dbReference>
<dbReference type="GO" id="GO:0005737">
    <property type="term" value="C:cytoplasm"/>
    <property type="evidence" value="ECO:0007669"/>
    <property type="project" value="TreeGrafter"/>
</dbReference>
<dbReference type="RefSeq" id="XP_028883751.1">
    <property type="nucleotide sequence ID" value="XM_029024928.1"/>
</dbReference>
<evidence type="ECO:0000256" key="7">
    <source>
        <dbReference type="ARBA" id="ARBA00022840"/>
    </source>
</evidence>
<dbReference type="GO" id="GO:0005975">
    <property type="term" value="P:carbohydrate metabolic process"/>
    <property type="evidence" value="ECO:0007669"/>
    <property type="project" value="InterPro"/>
</dbReference>
<keyword evidence="7" id="KW-0067">ATP-binding</keyword>
<evidence type="ECO:0000256" key="6">
    <source>
        <dbReference type="ARBA" id="ARBA00022777"/>
    </source>
</evidence>
<dbReference type="InterPro" id="IPR031322">
    <property type="entry name" value="Shikimate/glucono_kinase"/>
</dbReference>
<dbReference type="InterPro" id="IPR027417">
    <property type="entry name" value="P-loop_NTPase"/>
</dbReference>
<dbReference type="GO" id="GO:0046316">
    <property type="term" value="F:gluconokinase activity"/>
    <property type="evidence" value="ECO:0007669"/>
    <property type="project" value="UniProtKB-EC"/>
</dbReference>
<comment type="catalytic activity">
    <reaction evidence="9">
        <text>D-gluconate + ATP = 6-phospho-D-gluconate + ADP + H(+)</text>
        <dbReference type="Rhea" id="RHEA:19433"/>
        <dbReference type="ChEBI" id="CHEBI:15378"/>
        <dbReference type="ChEBI" id="CHEBI:18391"/>
        <dbReference type="ChEBI" id="CHEBI:30616"/>
        <dbReference type="ChEBI" id="CHEBI:58759"/>
        <dbReference type="ChEBI" id="CHEBI:456216"/>
        <dbReference type="EC" id="2.7.1.12"/>
    </reaction>
</comment>
<dbReference type="UniPathway" id="UPA00792"/>
<keyword evidence="5" id="KW-0547">Nucleotide-binding</keyword>
<protein>
    <recommendedName>
        <fullName evidence="3">gluconokinase</fullName>
        <ecNumber evidence="3">2.7.1.12</ecNumber>
    </recommendedName>
    <alternativeName>
        <fullName evidence="8">Gluconate kinase</fullName>
    </alternativeName>
</protein>
<evidence type="ECO:0000256" key="3">
    <source>
        <dbReference type="ARBA" id="ARBA00012054"/>
    </source>
</evidence>
<evidence type="ECO:0000256" key="10">
    <source>
        <dbReference type="SAM" id="MobiDB-lite"/>
    </source>
</evidence>
<evidence type="ECO:0000256" key="2">
    <source>
        <dbReference type="ARBA" id="ARBA00008420"/>
    </source>
</evidence>
<keyword evidence="4" id="KW-0808">Transferase</keyword>
<dbReference type="STRING" id="67003.A0A1X0NYC5"/>
<keyword evidence="6 11" id="KW-0418">Kinase</keyword>
<comment type="caution">
    <text evidence="11">The sequence shown here is derived from an EMBL/GenBank/DDBJ whole genome shotgun (WGS) entry which is preliminary data.</text>
</comment>
<dbReference type="InterPro" id="IPR006001">
    <property type="entry name" value="Therm_gnt_kin"/>
</dbReference>
<proteinExistence type="inferred from homology"/>
<dbReference type="PANTHER" id="PTHR43442:SF3">
    <property type="entry name" value="GLUCONOKINASE-RELATED"/>
    <property type="match status" value="1"/>
</dbReference>
<organism evidence="11 12">
    <name type="scientific">Trypanosoma theileri</name>
    <dbReference type="NCBI Taxonomy" id="67003"/>
    <lineage>
        <taxon>Eukaryota</taxon>
        <taxon>Discoba</taxon>
        <taxon>Euglenozoa</taxon>
        <taxon>Kinetoplastea</taxon>
        <taxon>Metakinetoplastina</taxon>
        <taxon>Trypanosomatida</taxon>
        <taxon>Trypanosomatidae</taxon>
        <taxon>Trypanosoma</taxon>
    </lineage>
</organism>